<dbReference type="Proteomes" id="UP000257109">
    <property type="component" value="Unassembled WGS sequence"/>
</dbReference>
<name>A0A371EAD7_MUCPR</name>
<comment type="caution">
    <text evidence="1">The sequence shown here is derived from an EMBL/GenBank/DDBJ whole genome shotgun (WGS) entry which is preliminary data.</text>
</comment>
<dbReference type="AlphaFoldDB" id="A0A371EAD7"/>
<accession>A0A371EAD7</accession>
<protein>
    <submittedName>
        <fullName evidence="1">Uncharacterized protein</fullName>
    </submittedName>
</protein>
<organism evidence="1 2">
    <name type="scientific">Mucuna pruriens</name>
    <name type="common">Velvet bean</name>
    <name type="synonym">Dolichos pruriens</name>
    <dbReference type="NCBI Taxonomy" id="157652"/>
    <lineage>
        <taxon>Eukaryota</taxon>
        <taxon>Viridiplantae</taxon>
        <taxon>Streptophyta</taxon>
        <taxon>Embryophyta</taxon>
        <taxon>Tracheophyta</taxon>
        <taxon>Spermatophyta</taxon>
        <taxon>Magnoliopsida</taxon>
        <taxon>eudicotyledons</taxon>
        <taxon>Gunneridae</taxon>
        <taxon>Pentapetalae</taxon>
        <taxon>rosids</taxon>
        <taxon>fabids</taxon>
        <taxon>Fabales</taxon>
        <taxon>Fabaceae</taxon>
        <taxon>Papilionoideae</taxon>
        <taxon>50 kb inversion clade</taxon>
        <taxon>NPAAA clade</taxon>
        <taxon>indigoferoid/millettioid clade</taxon>
        <taxon>Phaseoleae</taxon>
        <taxon>Mucuna</taxon>
    </lineage>
</organism>
<proteinExistence type="predicted"/>
<keyword evidence="2" id="KW-1185">Reference proteome</keyword>
<evidence type="ECO:0000313" key="1">
    <source>
        <dbReference type="EMBL" id="RDX62981.1"/>
    </source>
</evidence>
<reference evidence="1" key="1">
    <citation type="submission" date="2018-05" db="EMBL/GenBank/DDBJ databases">
        <title>Draft genome of Mucuna pruriens seed.</title>
        <authorList>
            <person name="Nnadi N.E."/>
            <person name="Vos R."/>
            <person name="Hasami M.H."/>
            <person name="Devisetty U.K."/>
            <person name="Aguiy J.C."/>
        </authorList>
    </citation>
    <scope>NUCLEOTIDE SEQUENCE [LARGE SCALE GENOMIC DNA]</scope>
    <source>
        <strain evidence="1">JCA_2017</strain>
    </source>
</reference>
<evidence type="ECO:0000313" key="2">
    <source>
        <dbReference type="Proteomes" id="UP000257109"/>
    </source>
</evidence>
<sequence length="86" mass="9987">MPTDEIQLVEQALNTFITWPKILVKIISSMDFDESRKKNEPKRLQVKVDLIQCLWKVANKVGRNLVQLELDAEKTSRNSTIPLYLC</sequence>
<dbReference type="OrthoDB" id="1434815at2759"/>
<gene>
    <name evidence="1" type="ORF">CR513_58632</name>
</gene>
<feature type="non-terminal residue" evidence="1">
    <location>
        <position position="1"/>
    </location>
</feature>
<dbReference type="EMBL" id="QJKJ01015153">
    <property type="protein sequence ID" value="RDX62981.1"/>
    <property type="molecule type" value="Genomic_DNA"/>
</dbReference>